<evidence type="ECO:0000313" key="2">
    <source>
        <dbReference type="Proteomes" id="UP000789901"/>
    </source>
</evidence>
<feature type="non-terminal residue" evidence="1">
    <location>
        <position position="198"/>
    </location>
</feature>
<gene>
    <name evidence="1" type="ORF">GMARGA_LOCUS31509</name>
</gene>
<dbReference type="EMBL" id="CAJVQB010047167">
    <property type="protein sequence ID" value="CAG8833348.1"/>
    <property type="molecule type" value="Genomic_DNA"/>
</dbReference>
<name>A0ABN7WIP8_GIGMA</name>
<evidence type="ECO:0000313" key="1">
    <source>
        <dbReference type="EMBL" id="CAG8833348.1"/>
    </source>
</evidence>
<sequence>SKKGATMLYQAAQEQIKTIFYNDNIVILNEMNFTINDHSYLFVYNQFHSNTEELRLFAVVKAMNISKVLQSVYRIIANLSQSLPHEWAVSKVKKQLIYNIATDWKMLALCLGHKAANANYFCLWCNYKKDENVIAELKAIKNFDCKYSEIIEEIKRINVYFEFWQEEGTTSWKYTFLIRVIKLKVLYNFNFARILPND</sequence>
<proteinExistence type="predicted"/>
<dbReference type="Proteomes" id="UP000789901">
    <property type="component" value="Unassembled WGS sequence"/>
</dbReference>
<comment type="caution">
    <text evidence="1">The sequence shown here is derived from an EMBL/GenBank/DDBJ whole genome shotgun (WGS) entry which is preliminary data.</text>
</comment>
<organism evidence="1 2">
    <name type="scientific">Gigaspora margarita</name>
    <dbReference type="NCBI Taxonomy" id="4874"/>
    <lineage>
        <taxon>Eukaryota</taxon>
        <taxon>Fungi</taxon>
        <taxon>Fungi incertae sedis</taxon>
        <taxon>Mucoromycota</taxon>
        <taxon>Glomeromycotina</taxon>
        <taxon>Glomeromycetes</taxon>
        <taxon>Diversisporales</taxon>
        <taxon>Gigasporaceae</taxon>
        <taxon>Gigaspora</taxon>
    </lineage>
</organism>
<accession>A0ABN7WIP8</accession>
<feature type="non-terminal residue" evidence="1">
    <location>
        <position position="1"/>
    </location>
</feature>
<keyword evidence="2" id="KW-1185">Reference proteome</keyword>
<reference evidence="1 2" key="1">
    <citation type="submission" date="2021-06" db="EMBL/GenBank/DDBJ databases">
        <authorList>
            <person name="Kallberg Y."/>
            <person name="Tangrot J."/>
            <person name="Rosling A."/>
        </authorList>
    </citation>
    <scope>NUCLEOTIDE SEQUENCE [LARGE SCALE GENOMIC DNA]</scope>
    <source>
        <strain evidence="1 2">120-4 pot B 10/14</strain>
    </source>
</reference>
<protein>
    <submittedName>
        <fullName evidence="1">25737_t:CDS:1</fullName>
    </submittedName>
</protein>